<dbReference type="AlphaFoldDB" id="A0A223HCK2"/>
<feature type="chain" id="PRO_5012443134" evidence="1">
    <location>
        <begin position="23"/>
        <end position="94"/>
    </location>
</feature>
<feature type="signal peptide" evidence="1">
    <location>
        <begin position="1"/>
        <end position="22"/>
    </location>
</feature>
<organism evidence="2">
    <name type="scientific">Mytilus californianus</name>
    <name type="common">California mussel</name>
    <dbReference type="NCBI Taxonomy" id="6549"/>
    <lineage>
        <taxon>Eukaryota</taxon>
        <taxon>Metazoa</taxon>
        <taxon>Spiralia</taxon>
        <taxon>Lophotrochozoa</taxon>
        <taxon>Mollusca</taxon>
        <taxon>Bivalvia</taxon>
        <taxon>Autobranchia</taxon>
        <taxon>Pteriomorphia</taxon>
        <taxon>Mytilida</taxon>
        <taxon>Mytiloidea</taxon>
        <taxon>Mytilidae</taxon>
        <taxon>Mytilinae</taxon>
        <taxon>Mytilus</taxon>
    </lineage>
</organism>
<dbReference type="EMBL" id="KY627776">
    <property type="protein sequence ID" value="AST36135.1"/>
    <property type="molecule type" value="mRNA"/>
</dbReference>
<keyword evidence="1" id="KW-0732">Signal</keyword>
<evidence type="ECO:0000313" key="2">
    <source>
        <dbReference type="EMBL" id="AST36135.1"/>
    </source>
</evidence>
<reference evidence="2" key="1">
    <citation type="submission" date="2017-02" db="EMBL/GenBank/DDBJ databases">
        <title>A cohort of new mussel foot proteins (Mytilus californianus).</title>
        <authorList>
            <person name="DeMartini D.G."/>
            <person name="Waite J.H."/>
        </authorList>
    </citation>
    <scope>NUCLEOTIDE SEQUENCE</scope>
    <source>
        <tissue evidence="2">Foot accessory gland</tissue>
    </source>
</reference>
<name>A0A223HCK2_MYTCA</name>
<evidence type="ECO:0000256" key="1">
    <source>
        <dbReference type="SAM" id="SignalP"/>
    </source>
</evidence>
<sequence length="94" mass="10630">MRKIAIFLIIVLVIAVVQKTEQQECSKTHCEGRGRFKGNCDCGCHNCCVRKYKCKGGDCKRFGSGRRKCYCFNCRGEKGFPPKKDDIDKDSKTG</sequence>
<accession>A0A223HCK2</accession>
<protein>
    <submittedName>
        <fullName evidence="2">Foot protein 16</fullName>
    </submittedName>
</protein>
<proteinExistence type="evidence at transcript level"/>